<keyword evidence="1" id="KW-0812">Transmembrane</keyword>
<organism evidence="2 3">
    <name type="scientific">Flavobacterium bernardetii</name>
    <dbReference type="NCBI Taxonomy" id="2813823"/>
    <lineage>
        <taxon>Bacteria</taxon>
        <taxon>Pseudomonadati</taxon>
        <taxon>Bacteroidota</taxon>
        <taxon>Flavobacteriia</taxon>
        <taxon>Flavobacteriales</taxon>
        <taxon>Flavobacteriaceae</taxon>
        <taxon>Flavobacterium</taxon>
    </lineage>
</organism>
<evidence type="ECO:0000256" key="1">
    <source>
        <dbReference type="SAM" id="Phobius"/>
    </source>
</evidence>
<evidence type="ECO:0000313" key="3">
    <source>
        <dbReference type="Proteomes" id="UP000605990"/>
    </source>
</evidence>
<feature type="transmembrane region" description="Helical" evidence="1">
    <location>
        <begin position="204"/>
        <end position="227"/>
    </location>
</feature>
<dbReference type="EMBL" id="JACRUN010000002">
    <property type="protein sequence ID" value="MBC5834212.1"/>
    <property type="molecule type" value="Genomic_DNA"/>
</dbReference>
<keyword evidence="1" id="KW-1133">Transmembrane helix</keyword>
<dbReference type="RefSeq" id="WP_166126775.1">
    <property type="nucleotide sequence ID" value="NZ_JAANOQ010000003.1"/>
</dbReference>
<dbReference type="PROSITE" id="PS51257">
    <property type="entry name" value="PROKAR_LIPOPROTEIN"/>
    <property type="match status" value="1"/>
</dbReference>
<dbReference type="Pfam" id="PF03929">
    <property type="entry name" value="PepSY_TM"/>
    <property type="match status" value="1"/>
</dbReference>
<name>A0ABR7IXG0_9FLAO</name>
<proteinExistence type="predicted"/>
<feature type="transmembrane region" description="Helical" evidence="1">
    <location>
        <begin position="152"/>
        <end position="172"/>
    </location>
</feature>
<dbReference type="PANTHER" id="PTHR34219">
    <property type="entry name" value="IRON-REGULATED INNER MEMBRANE PROTEIN-RELATED"/>
    <property type="match status" value="1"/>
</dbReference>
<feature type="transmembrane region" description="Helical" evidence="1">
    <location>
        <begin position="12"/>
        <end position="34"/>
    </location>
</feature>
<accession>A0ABR7IXG0</accession>
<dbReference type="InterPro" id="IPR005625">
    <property type="entry name" value="PepSY-ass_TM"/>
</dbReference>
<reference evidence="2 3" key="1">
    <citation type="submission" date="2020-08" db="EMBL/GenBank/DDBJ databases">
        <title>Description of novel Flavobacterium F-408 isolate.</title>
        <authorList>
            <person name="Saticioglu I.B."/>
            <person name="Duman M."/>
            <person name="Altun S."/>
        </authorList>
    </citation>
    <scope>NUCLEOTIDE SEQUENCE [LARGE SCALE GENOMIC DNA]</scope>
    <source>
        <strain evidence="2 3">F-408</strain>
    </source>
</reference>
<keyword evidence="1" id="KW-0472">Membrane</keyword>
<gene>
    <name evidence="2" type="ORF">H8R27_04865</name>
</gene>
<dbReference type="Proteomes" id="UP000605990">
    <property type="component" value="Unassembled WGS sequence"/>
</dbReference>
<dbReference type="PANTHER" id="PTHR34219:SF3">
    <property type="entry name" value="BLL7967 PROTEIN"/>
    <property type="match status" value="1"/>
</dbReference>
<comment type="caution">
    <text evidence="2">The sequence shown here is derived from an EMBL/GenBank/DDBJ whole genome shotgun (WGS) entry which is preliminary data.</text>
</comment>
<sequence length="376" mass="43417">MSFKKLIKKTHLWLGLATGIIVFIISITGCLFVFQKEISDIYYKDTFFIAPQSTKKIAVTKLKEIADKTLSTPSTRITIYKEKNRAWEFMVYKSGDEDANTWFGTVKTYKSVFINPYTGAVTGNINYKYNFFIIVEMLHYCLLINRQIGEPIVAYSTLIFVIMLITGIILWWPKNKAAAKQRFWFRWKDTTKFKRKNYDVHNILGFYTMFITLILALTGMIFSIQWFQATVYVILSESITPPEQIEKLSDTTLVSLKQPLDIALNSAKIKIPDANRYSLIPPEKRSDVIRIYGFRGEEVGYNEDEIQFDQYSGKQLHRSNYENKNNGEKLIAMNYDIHTGIILGLPGKILAFLASLVAASLPITGFMIWWGRKNKK</sequence>
<feature type="transmembrane region" description="Helical" evidence="1">
    <location>
        <begin position="349"/>
        <end position="370"/>
    </location>
</feature>
<evidence type="ECO:0000313" key="2">
    <source>
        <dbReference type="EMBL" id="MBC5834212.1"/>
    </source>
</evidence>
<protein>
    <submittedName>
        <fullName evidence="2">PepSY domain-containing protein</fullName>
    </submittedName>
</protein>
<keyword evidence="3" id="KW-1185">Reference proteome</keyword>